<name>A0ABS5ZJW8_9GAMM</name>
<reference evidence="1 2" key="1">
    <citation type="submission" date="2021-04" db="EMBL/GenBank/DDBJ databases">
        <authorList>
            <person name="Pira H."/>
            <person name="Risdian C."/>
            <person name="Wink J."/>
        </authorList>
    </citation>
    <scope>NUCLEOTIDE SEQUENCE [LARGE SCALE GENOMIC DNA]</scope>
    <source>
        <strain evidence="1 2">WH53</strain>
    </source>
</reference>
<dbReference type="EMBL" id="JAGSOY010000249">
    <property type="protein sequence ID" value="MBU2714384.1"/>
    <property type="molecule type" value="Genomic_DNA"/>
</dbReference>
<gene>
    <name evidence="1" type="ORF">KCG35_25370</name>
</gene>
<comment type="caution">
    <text evidence="1">The sequence shown here is derived from an EMBL/GenBank/DDBJ whole genome shotgun (WGS) entry which is preliminary data.</text>
</comment>
<organism evidence="1 2">
    <name type="scientific">Zooshikella harenae</name>
    <dbReference type="NCBI Taxonomy" id="2827238"/>
    <lineage>
        <taxon>Bacteria</taxon>
        <taxon>Pseudomonadati</taxon>
        <taxon>Pseudomonadota</taxon>
        <taxon>Gammaproteobacteria</taxon>
        <taxon>Oceanospirillales</taxon>
        <taxon>Zooshikellaceae</taxon>
        <taxon>Zooshikella</taxon>
    </lineage>
</organism>
<evidence type="ECO:0000313" key="2">
    <source>
        <dbReference type="Proteomes" id="UP000690515"/>
    </source>
</evidence>
<accession>A0ABS5ZJW8</accession>
<dbReference type="RefSeq" id="WP_215822637.1">
    <property type="nucleotide sequence ID" value="NZ_JAGSOY010000249.1"/>
</dbReference>
<protein>
    <submittedName>
        <fullName evidence="1">Uncharacterized protein</fullName>
    </submittedName>
</protein>
<dbReference type="Proteomes" id="UP000690515">
    <property type="component" value="Unassembled WGS sequence"/>
</dbReference>
<keyword evidence="2" id="KW-1185">Reference proteome</keyword>
<sequence length="150" mass="16999">MNNENYALYSQTLSKLPEKEMLNLIHGIKPIISSQDGNILFTYNSGSFSATCILMNQDDIPDHLESFTHYIDYISKAQEVSKDYIDSIKSKILKTTLVLSINTIYNDEDEPIAEDLIGKLCFGLNPIVFFNDSLYDQNSKLILAPNKPLK</sequence>
<proteinExistence type="predicted"/>
<evidence type="ECO:0000313" key="1">
    <source>
        <dbReference type="EMBL" id="MBU2714384.1"/>
    </source>
</evidence>